<dbReference type="EMBL" id="JAPDPI010000046">
    <property type="protein sequence ID" value="MCW3807410.1"/>
    <property type="molecule type" value="Genomic_DNA"/>
</dbReference>
<sequence length="1017" mass="116134">MEERRNVIFTIGIDKYETAVWRDLKNAVLDSKSLVKMLTTKYNFEEFPHSLYDFEATKENIYQSFNTLKNSVCSDDNIIIFFAGHGNMNPITKRGYWIPHEGTADIHTWIENSVIKDFIADIEAKHIWLVADSCFSGTFLINTREIFQEKSYTVLDRNISRWMLASGSEEKVSDGSAGKHSPFCNYLLRVLEQNTNVYLSVLEVINYVQVLTQNNSNQTPIGAFIDNIGHLGGEMILQLDKEYVTQNIDISQGKPNTPSLRLELSKYENKKRKVSAGKEILFIESFVDNADFLIVENFRFDDEGNKKLKFKDDKVILGAEGKDSFTLVQRFASWAGIERYLEENNEQYCAKKIVIINAHKDIETVENSQYALAQADFIHELINFNKDLMSCLHCGGRISTNDSCLVEIDEIGLKNNVGNVHRECLRPADRILGKSGYEDLIDSYLVNFDYKLWHSLLEKGHGQLGSSVTQINGNKRAIISWNPENNKNDGSYCIRVIYENGSIDFVTLGKEIHRFPKNKIDEELSFFNRELEKAKISGDPQCKIVETKISGNFKLLSKLKETDQTLTEVKAYEKAFYSNQFEQNTLSIENDYTPIGLIKDFDSEELVMIGDVVPFISKPENFDSFIANWKEVIPEINKCTIKIIKSDFELDTYLQSFFKKGLQPIIDPLFDSETKKIDSGLIFKRFQDIIEQAKLKKQKSWKQGDKVEVVFPGVQSNKQAKGILLTDEFIDEVGELCVIFNPIEDGKILDGMQFKLPVKLLINWDMAITENQRRSIFSILIKKGDLGVTHLGTGFFIGPEGLFFTCGHTFRKIDDEIKSNGFKNIFIGFPEGNSPLYRINQLYYRSLEMYKQKGPEYLDVAVGVSDFKNTDYLVFNRLKPTCGTELKSVGIFNKKPSKIHDVKGGIANLEMLELSETPLFVSSQEPLISDVKRDFEIPLSEVSRSKFYNNCVDMDGILNKGESGCPIIDSKGMVRGTFIASSKHNQKSVMVLAKYCTKTVNYKTSFDFNMYQDLEIR</sequence>
<dbReference type="RefSeq" id="WP_301201803.1">
    <property type="nucleotide sequence ID" value="NZ_JAPDPI010000046.1"/>
</dbReference>
<dbReference type="Proteomes" id="UP001207408">
    <property type="component" value="Unassembled WGS sequence"/>
</dbReference>
<feature type="domain" description="Peptidase C14 caspase" evidence="1">
    <location>
        <begin position="10"/>
        <end position="210"/>
    </location>
</feature>
<dbReference type="SUPFAM" id="SSF50494">
    <property type="entry name" value="Trypsin-like serine proteases"/>
    <property type="match status" value="1"/>
</dbReference>
<dbReference type="AlphaFoldDB" id="A0AAE3SL03"/>
<protein>
    <submittedName>
        <fullName evidence="2">Caspase family protein</fullName>
    </submittedName>
</protein>
<gene>
    <name evidence="2" type="ORF">OM074_17395</name>
</gene>
<evidence type="ECO:0000313" key="3">
    <source>
        <dbReference type="Proteomes" id="UP001207408"/>
    </source>
</evidence>
<evidence type="ECO:0000259" key="1">
    <source>
        <dbReference type="Pfam" id="PF00656"/>
    </source>
</evidence>
<organism evidence="2 3">
    <name type="scientific">Plebeiibacterium marinum</name>
    <dbReference type="NCBI Taxonomy" id="2992111"/>
    <lineage>
        <taxon>Bacteria</taxon>
        <taxon>Pseudomonadati</taxon>
        <taxon>Bacteroidota</taxon>
        <taxon>Bacteroidia</taxon>
        <taxon>Marinilabiliales</taxon>
        <taxon>Marinilabiliaceae</taxon>
        <taxon>Plebeiibacterium</taxon>
    </lineage>
</organism>
<dbReference type="InterPro" id="IPR029030">
    <property type="entry name" value="Caspase-like_dom_sf"/>
</dbReference>
<keyword evidence="3" id="KW-1185">Reference proteome</keyword>
<accession>A0AAE3SL03</accession>
<dbReference type="Pfam" id="PF00656">
    <property type="entry name" value="Peptidase_C14"/>
    <property type="match status" value="1"/>
</dbReference>
<name>A0AAE3SL03_9BACT</name>
<dbReference type="SUPFAM" id="SSF52129">
    <property type="entry name" value="Caspase-like"/>
    <property type="match status" value="1"/>
</dbReference>
<comment type="caution">
    <text evidence="2">The sequence shown here is derived from an EMBL/GenBank/DDBJ whole genome shotgun (WGS) entry which is preliminary data.</text>
</comment>
<dbReference type="InterPro" id="IPR011600">
    <property type="entry name" value="Pept_C14_caspase"/>
</dbReference>
<dbReference type="Gene3D" id="3.40.50.1460">
    <property type="match status" value="1"/>
</dbReference>
<dbReference type="GO" id="GO:0004197">
    <property type="term" value="F:cysteine-type endopeptidase activity"/>
    <property type="evidence" value="ECO:0007669"/>
    <property type="project" value="InterPro"/>
</dbReference>
<reference evidence="2" key="1">
    <citation type="submission" date="2022-10" db="EMBL/GenBank/DDBJ databases">
        <authorList>
            <person name="Yu W.X."/>
        </authorList>
    </citation>
    <scope>NUCLEOTIDE SEQUENCE</scope>
    <source>
        <strain evidence="2">D04</strain>
    </source>
</reference>
<dbReference type="GO" id="GO:0006508">
    <property type="term" value="P:proteolysis"/>
    <property type="evidence" value="ECO:0007669"/>
    <property type="project" value="InterPro"/>
</dbReference>
<proteinExistence type="predicted"/>
<dbReference type="InterPro" id="IPR009003">
    <property type="entry name" value="Peptidase_S1_PA"/>
</dbReference>
<evidence type="ECO:0000313" key="2">
    <source>
        <dbReference type="EMBL" id="MCW3807410.1"/>
    </source>
</evidence>